<evidence type="ECO:0000313" key="2">
    <source>
        <dbReference type="Proteomes" id="UP000681720"/>
    </source>
</evidence>
<dbReference type="Proteomes" id="UP000681720">
    <property type="component" value="Unassembled WGS sequence"/>
</dbReference>
<dbReference type="AlphaFoldDB" id="A0A8S2TVP2"/>
<accession>A0A8S2TVP2</accession>
<feature type="non-terminal residue" evidence="1">
    <location>
        <position position="1"/>
    </location>
</feature>
<gene>
    <name evidence="1" type="ORF">GIL414_LOCUS25129</name>
</gene>
<proteinExistence type="predicted"/>
<evidence type="ECO:0000313" key="1">
    <source>
        <dbReference type="EMBL" id="CAF4284746.1"/>
    </source>
</evidence>
<sequence>STLERKQARQKCMENRLRLGQFVTQRQGATFVENWTDGTAFTDITRYTFINLIKY</sequence>
<name>A0A8S2TVP2_9BILA</name>
<dbReference type="EMBL" id="CAJOBJ010033151">
    <property type="protein sequence ID" value="CAF4284746.1"/>
    <property type="molecule type" value="Genomic_DNA"/>
</dbReference>
<comment type="caution">
    <text evidence="1">The sequence shown here is derived from an EMBL/GenBank/DDBJ whole genome shotgun (WGS) entry which is preliminary data.</text>
</comment>
<organism evidence="1 2">
    <name type="scientific">Rotaria magnacalcarata</name>
    <dbReference type="NCBI Taxonomy" id="392030"/>
    <lineage>
        <taxon>Eukaryota</taxon>
        <taxon>Metazoa</taxon>
        <taxon>Spiralia</taxon>
        <taxon>Gnathifera</taxon>
        <taxon>Rotifera</taxon>
        <taxon>Eurotatoria</taxon>
        <taxon>Bdelloidea</taxon>
        <taxon>Philodinida</taxon>
        <taxon>Philodinidae</taxon>
        <taxon>Rotaria</taxon>
    </lineage>
</organism>
<reference evidence="1" key="1">
    <citation type="submission" date="2021-02" db="EMBL/GenBank/DDBJ databases">
        <authorList>
            <person name="Nowell W R."/>
        </authorList>
    </citation>
    <scope>NUCLEOTIDE SEQUENCE</scope>
</reference>
<protein>
    <submittedName>
        <fullName evidence="1">Uncharacterized protein</fullName>
    </submittedName>
</protein>